<dbReference type="RefSeq" id="WP_096355227.1">
    <property type="nucleotide sequence ID" value="NZ_AP014946.1"/>
</dbReference>
<sequence>MPLYIRDDEVDALAAEVQRRTGASTKTEAVRQALQREIARIAQEVPLRQRLAELRKQAEMYGLPNRDFDMKKFSDELWDDE</sequence>
<gene>
    <name evidence="1" type="ORF">GJW-30_1_02196</name>
</gene>
<dbReference type="InterPro" id="IPR011660">
    <property type="entry name" value="VapB-like"/>
</dbReference>
<dbReference type="Pfam" id="PF07704">
    <property type="entry name" value="PSK_trans_fac"/>
    <property type="match status" value="1"/>
</dbReference>
<organism evidence="1 2">
    <name type="scientific">Variibacter gotjawalensis</name>
    <dbReference type="NCBI Taxonomy" id="1333996"/>
    <lineage>
        <taxon>Bacteria</taxon>
        <taxon>Pseudomonadati</taxon>
        <taxon>Pseudomonadota</taxon>
        <taxon>Alphaproteobacteria</taxon>
        <taxon>Hyphomicrobiales</taxon>
        <taxon>Nitrobacteraceae</taxon>
        <taxon>Variibacter</taxon>
    </lineage>
</organism>
<dbReference type="EMBL" id="AP014946">
    <property type="protein sequence ID" value="BAT59663.1"/>
    <property type="molecule type" value="Genomic_DNA"/>
</dbReference>
<keyword evidence="2" id="KW-1185">Reference proteome</keyword>
<dbReference type="KEGG" id="vgo:GJW-30_1_02196"/>
<proteinExistence type="predicted"/>
<reference evidence="1 2" key="1">
    <citation type="submission" date="2015-08" db="EMBL/GenBank/DDBJ databases">
        <title>Investigation of the bacterial diversity of lava forest soil.</title>
        <authorList>
            <person name="Lee J.S."/>
        </authorList>
    </citation>
    <scope>NUCLEOTIDE SEQUENCE [LARGE SCALE GENOMIC DNA]</scope>
    <source>
        <strain evidence="1 2">GJW-30</strain>
    </source>
</reference>
<accession>A0A0S3PUM1</accession>
<protein>
    <submittedName>
        <fullName evidence="1">Rv0623-like transcription factor</fullName>
    </submittedName>
</protein>
<dbReference type="OrthoDB" id="8301496at2"/>
<dbReference type="Proteomes" id="UP000236884">
    <property type="component" value="Chromosome"/>
</dbReference>
<name>A0A0S3PUM1_9BRAD</name>
<evidence type="ECO:0000313" key="1">
    <source>
        <dbReference type="EMBL" id="BAT59663.1"/>
    </source>
</evidence>
<dbReference type="AlphaFoldDB" id="A0A0S3PUM1"/>
<evidence type="ECO:0000313" key="2">
    <source>
        <dbReference type="Proteomes" id="UP000236884"/>
    </source>
</evidence>